<dbReference type="GO" id="GO:0005737">
    <property type="term" value="C:cytoplasm"/>
    <property type="evidence" value="ECO:0007669"/>
    <property type="project" value="TreeGrafter"/>
</dbReference>
<dbReference type="OrthoDB" id="275227at2759"/>
<comment type="function">
    <text evidence="1">Component of the mitochondrial ribosome (mitoribosome), a dedicated translation machinery responsible for the synthesis of mitochondrial genome-encoded proteins, including at least some of the essential transmembrane subunits of the mitochondrial respiratory chain. The mitoribosomes are attached to the mitochondrial inner membrane and translation products are cotranslationally integrated into the membrane.</text>
</comment>
<evidence type="ECO:0000256" key="1">
    <source>
        <dbReference type="ARBA" id="ARBA00037226"/>
    </source>
</evidence>
<evidence type="ECO:0000259" key="3">
    <source>
        <dbReference type="Pfam" id="PF02777"/>
    </source>
</evidence>
<dbReference type="AlphaFoldDB" id="A0A371DKI4"/>
<proteinExistence type="predicted"/>
<reference evidence="4 5" key="1">
    <citation type="journal article" date="2018" name="Biotechnol. Biofuels">
        <title>Integrative visual omics of the white-rot fungus Polyporus brumalis exposes the biotechnological potential of its oxidative enzymes for delignifying raw plant biomass.</title>
        <authorList>
            <person name="Miyauchi S."/>
            <person name="Rancon A."/>
            <person name="Drula E."/>
            <person name="Hage H."/>
            <person name="Chaduli D."/>
            <person name="Favel A."/>
            <person name="Grisel S."/>
            <person name="Henrissat B."/>
            <person name="Herpoel-Gimbert I."/>
            <person name="Ruiz-Duenas F.J."/>
            <person name="Chevret D."/>
            <person name="Hainaut M."/>
            <person name="Lin J."/>
            <person name="Wang M."/>
            <person name="Pangilinan J."/>
            <person name="Lipzen A."/>
            <person name="Lesage-Meessen L."/>
            <person name="Navarro D."/>
            <person name="Riley R."/>
            <person name="Grigoriev I.V."/>
            <person name="Zhou S."/>
            <person name="Raouche S."/>
            <person name="Rosso M.N."/>
        </authorList>
    </citation>
    <scope>NUCLEOTIDE SEQUENCE [LARGE SCALE GENOMIC DNA]</scope>
    <source>
        <strain evidence="4 5">BRFM 1820</strain>
    </source>
</reference>
<evidence type="ECO:0000313" key="4">
    <source>
        <dbReference type="EMBL" id="RDX53037.1"/>
    </source>
</evidence>
<feature type="domain" description="Manganese/iron superoxide dismutase C-terminal" evidence="3">
    <location>
        <begin position="281"/>
        <end position="330"/>
    </location>
</feature>
<protein>
    <submittedName>
        <fullName evidence="4">Manganese and iron superoxide dismutase</fullName>
    </submittedName>
</protein>
<feature type="compositionally biased region" description="Low complexity" evidence="2">
    <location>
        <begin position="225"/>
        <end position="241"/>
    </location>
</feature>
<dbReference type="EMBL" id="KZ857388">
    <property type="protein sequence ID" value="RDX53037.1"/>
    <property type="molecule type" value="Genomic_DNA"/>
</dbReference>
<sequence>MSGLGLRLAASTSRAARVASRSCRIQSRALHKRKELSYPVEEGLGSFLPPQALKMVAVDYQQGLLDRLNDQVRGTNLENKSIVQTIIDAARDPNKVLEFNYASEALNNSFFLESLKPPPANASSHEAAIQGQNLNRRIKYEYGSLAQFQSNFSAAVMGMFSTGYVWFVVDQDGQLGIVPTFGTGTLLVRSSKPTRTFLEWQRIVGEPIIPYSEHDVRVAPKRPQPSSSLSDSLPATSSPLSGMETRTPPLDPHTPARSVSFYAKPPGMYDDDEPLNHTVKDAKVVGETLYPLLCVSVHEHAWVSAGYGVWGKEEYMKRFWTVVDWEKVNKLYERVRPVRSDGQ</sequence>
<accession>A0A371DKI4</accession>
<dbReference type="Proteomes" id="UP000256964">
    <property type="component" value="Unassembled WGS sequence"/>
</dbReference>
<dbReference type="Gene3D" id="3.55.40.20">
    <property type="entry name" value="Iron/manganese superoxide dismutase, C-terminal domain"/>
    <property type="match status" value="2"/>
</dbReference>
<gene>
    <name evidence="4" type="ORF">OH76DRAFT_1399626</name>
</gene>
<feature type="domain" description="Manganese/iron superoxide dismutase C-terminal" evidence="3">
    <location>
        <begin position="132"/>
        <end position="189"/>
    </location>
</feature>
<keyword evidence="5" id="KW-1185">Reference proteome</keyword>
<dbReference type="SUPFAM" id="SSF46609">
    <property type="entry name" value="Fe,Mn superoxide dismutase (SOD), N-terminal domain"/>
    <property type="match status" value="1"/>
</dbReference>
<evidence type="ECO:0000256" key="2">
    <source>
        <dbReference type="SAM" id="MobiDB-lite"/>
    </source>
</evidence>
<feature type="region of interest" description="Disordered" evidence="2">
    <location>
        <begin position="215"/>
        <end position="257"/>
    </location>
</feature>
<dbReference type="STRING" id="139420.A0A371DKI4"/>
<dbReference type="Pfam" id="PF02777">
    <property type="entry name" value="Sod_Fe_C"/>
    <property type="match status" value="2"/>
</dbReference>
<name>A0A371DKI4_9APHY</name>
<dbReference type="PANTHER" id="PTHR43595:SF2">
    <property type="entry name" value="SMALL RIBOSOMAL SUBUNIT PROTEIN MS42"/>
    <property type="match status" value="1"/>
</dbReference>
<dbReference type="GO" id="GO:0004784">
    <property type="term" value="F:superoxide dismutase activity"/>
    <property type="evidence" value="ECO:0007669"/>
    <property type="project" value="InterPro"/>
</dbReference>
<dbReference type="SUPFAM" id="SSF54719">
    <property type="entry name" value="Fe,Mn superoxide dismutase (SOD), C-terminal domain"/>
    <property type="match status" value="1"/>
</dbReference>
<dbReference type="InterPro" id="IPR036314">
    <property type="entry name" value="SOD_C_sf"/>
</dbReference>
<dbReference type="GO" id="GO:0046872">
    <property type="term" value="F:metal ion binding"/>
    <property type="evidence" value="ECO:0007669"/>
    <property type="project" value="InterPro"/>
</dbReference>
<dbReference type="InterPro" id="IPR036324">
    <property type="entry name" value="Mn/Fe_SOD_N_sf"/>
</dbReference>
<dbReference type="InterPro" id="IPR019832">
    <property type="entry name" value="Mn/Fe_SOD_C"/>
</dbReference>
<evidence type="ECO:0000313" key="5">
    <source>
        <dbReference type="Proteomes" id="UP000256964"/>
    </source>
</evidence>
<dbReference type="PANTHER" id="PTHR43595">
    <property type="entry name" value="37S RIBOSOMAL PROTEIN S26, MITOCHONDRIAL"/>
    <property type="match status" value="1"/>
</dbReference>
<organism evidence="4 5">
    <name type="scientific">Lentinus brumalis</name>
    <dbReference type="NCBI Taxonomy" id="2498619"/>
    <lineage>
        <taxon>Eukaryota</taxon>
        <taxon>Fungi</taxon>
        <taxon>Dikarya</taxon>
        <taxon>Basidiomycota</taxon>
        <taxon>Agaricomycotina</taxon>
        <taxon>Agaricomycetes</taxon>
        <taxon>Polyporales</taxon>
        <taxon>Polyporaceae</taxon>
        <taxon>Lentinus</taxon>
    </lineage>
</organism>